<keyword evidence="16" id="KW-0175">Coiled coil</keyword>
<keyword evidence="4" id="KW-1003">Cell membrane</keyword>
<evidence type="ECO:0000256" key="6">
    <source>
        <dbReference type="ARBA" id="ARBA00022553"/>
    </source>
</evidence>
<proteinExistence type="predicted"/>
<dbReference type="Proteomes" id="UP000317355">
    <property type="component" value="Unassembled WGS sequence"/>
</dbReference>
<keyword evidence="10 19" id="KW-0418">Kinase</keyword>
<dbReference type="Gene3D" id="3.30.450.20">
    <property type="entry name" value="PAS domain"/>
    <property type="match status" value="2"/>
</dbReference>
<dbReference type="AlphaFoldDB" id="A0A558D2V0"/>
<dbReference type="Gene3D" id="3.30.565.10">
    <property type="entry name" value="Histidine kinase-like ATPase, C-terminal domain"/>
    <property type="match status" value="1"/>
</dbReference>
<keyword evidence="13" id="KW-0902">Two-component regulatory system</keyword>
<dbReference type="SUPFAM" id="SSF47384">
    <property type="entry name" value="Homodimeric domain of signal transducing histidine kinase"/>
    <property type="match status" value="1"/>
</dbReference>
<name>A0A558D2V0_9GAMM</name>
<feature type="transmembrane region" description="Helical" evidence="17">
    <location>
        <begin position="27"/>
        <end position="48"/>
    </location>
</feature>
<dbReference type="GO" id="GO:0005524">
    <property type="term" value="F:ATP binding"/>
    <property type="evidence" value="ECO:0007669"/>
    <property type="project" value="UniProtKB-KW"/>
</dbReference>
<comment type="subcellular location">
    <subcellularLocation>
        <location evidence="2">Cell inner membrane</location>
        <topology evidence="2">Multi-pass membrane protein</topology>
    </subcellularLocation>
</comment>
<dbReference type="SUPFAM" id="SSF103190">
    <property type="entry name" value="Sensory domain-like"/>
    <property type="match status" value="1"/>
</dbReference>
<dbReference type="InterPro" id="IPR004358">
    <property type="entry name" value="Sig_transdc_His_kin-like_C"/>
</dbReference>
<evidence type="ECO:0000313" key="20">
    <source>
        <dbReference type="Proteomes" id="UP000317355"/>
    </source>
</evidence>
<evidence type="ECO:0000256" key="8">
    <source>
        <dbReference type="ARBA" id="ARBA00022692"/>
    </source>
</evidence>
<evidence type="ECO:0000256" key="5">
    <source>
        <dbReference type="ARBA" id="ARBA00022519"/>
    </source>
</evidence>
<keyword evidence="14 17" id="KW-0472">Membrane</keyword>
<dbReference type="InterPro" id="IPR003661">
    <property type="entry name" value="HisK_dim/P_dom"/>
</dbReference>
<evidence type="ECO:0000256" key="11">
    <source>
        <dbReference type="ARBA" id="ARBA00022840"/>
    </source>
</evidence>
<dbReference type="InterPro" id="IPR003594">
    <property type="entry name" value="HATPase_dom"/>
</dbReference>
<keyword evidence="11" id="KW-0067">ATP-binding</keyword>
<dbReference type="InterPro" id="IPR005467">
    <property type="entry name" value="His_kinase_dom"/>
</dbReference>
<feature type="transmembrane region" description="Helical" evidence="17">
    <location>
        <begin position="317"/>
        <end position="336"/>
    </location>
</feature>
<evidence type="ECO:0000256" key="14">
    <source>
        <dbReference type="ARBA" id="ARBA00023136"/>
    </source>
</evidence>
<gene>
    <name evidence="19" type="ORF">FHK82_08370</name>
</gene>
<keyword evidence="9" id="KW-0547">Nucleotide-binding</keyword>
<dbReference type="PRINTS" id="PR00344">
    <property type="entry name" value="BCTRLSENSOR"/>
</dbReference>
<keyword evidence="8 17" id="KW-0812">Transmembrane</keyword>
<dbReference type="EMBL" id="VMRY01000034">
    <property type="protein sequence ID" value="TVT55345.1"/>
    <property type="molecule type" value="Genomic_DNA"/>
</dbReference>
<dbReference type="PIRSF" id="PIRSF036431">
    <property type="entry name" value="STHK_DctB"/>
    <property type="match status" value="1"/>
</dbReference>
<evidence type="ECO:0000259" key="18">
    <source>
        <dbReference type="PROSITE" id="PS50109"/>
    </source>
</evidence>
<dbReference type="GO" id="GO:0005886">
    <property type="term" value="C:plasma membrane"/>
    <property type="evidence" value="ECO:0007669"/>
    <property type="project" value="UniProtKB-SubCell"/>
</dbReference>
<evidence type="ECO:0000256" key="7">
    <source>
        <dbReference type="ARBA" id="ARBA00022679"/>
    </source>
</evidence>
<dbReference type="InterPro" id="IPR036890">
    <property type="entry name" value="HATPase_C_sf"/>
</dbReference>
<dbReference type="FunFam" id="1.10.287.130:FF:000049">
    <property type="entry name" value="C4-dicarboxylate transport sensor protein DctB"/>
    <property type="match status" value="1"/>
</dbReference>
<dbReference type="PANTHER" id="PTHR43065">
    <property type="entry name" value="SENSOR HISTIDINE KINASE"/>
    <property type="match status" value="1"/>
</dbReference>
<dbReference type="CDD" id="cd00082">
    <property type="entry name" value="HisKA"/>
    <property type="match status" value="1"/>
</dbReference>
<comment type="catalytic activity">
    <reaction evidence="1">
        <text>ATP + protein L-histidine = ADP + protein N-phospho-L-histidine.</text>
        <dbReference type="EC" id="2.7.13.3"/>
    </reaction>
</comment>
<dbReference type="Gene3D" id="6.10.250.3020">
    <property type="match status" value="1"/>
</dbReference>
<evidence type="ECO:0000256" key="1">
    <source>
        <dbReference type="ARBA" id="ARBA00000085"/>
    </source>
</evidence>
<sequence length="622" mass="69938">MNRDVVMSQTTATEEEAKPATRPLMRYLLLLTAALMVGVLFSVGLTQWTEQQHFESLNQQGNARLELYASTVEAVKQRFDYLPYIVSRDLQVSMLLTGRADSESVNQKLKAWQTESDAAVLYLMNQSGQVIASSNWSEPESFIGNNYHFRPYFKDAINGNRGQFFAVGASTGQPGLFLSRPVEHNSEIIGVAVVKIDMTQLEQDWKRGGEWVLVADNDGVIFLSSNPRWKYSSLSAIDATTLDRLTAEKKYGRNNIMPLSMQEQRTSPQGHRIIKLTSNDKNTNKTFLMHQRPLSDLNWTLYYLSDLTDLVYKKRSALLIGMLITVLLVLISMIIVSRSQSRRLLEERVEKRTRDLNETNNRLIEEIESRIQTEEQLRHTHEELIQAEKLAALGQMSAGVVHEISQPLSAMQTFAASARLLLERNDKPAAQDNLDDISQMIRRVSSIVTHLKSFASKSRDITTAVEINGVIQNALLILRPRLDNFQLTLDIKPSETALYVVADEIKLEQILVNLIRNALDAMEQSENQKPHQITIWSEVDQDKTHLYIADNGPGIKPDHLPKVFDPFFTTKPLGEGLGLGLSVSYGIAKAFGGDLAVVDNQLEGTLFRLSLDSAPTLGNTHE</sequence>
<dbReference type="SMART" id="SM00387">
    <property type="entry name" value="HATPase_c"/>
    <property type="match status" value="1"/>
</dbReference>
<evidence type="ECO:0000256" key="3">
    <source>
        <dbReference type="ARBA" id="ARBA00012438"/>
    </source>
</evidence>
<dbReference type="Pfam" id="PF02743">
    <property type="entry name" value="dCache_1"/>
    <property type="match status" value="1"/>
</dbReference>
<keyword evidence="6" id="KW-0597">Phosphoprotein</keyword>
<evidence type="ECO:0000313" key="19">
    <source>
        <dbReference type="EMBL" id="TVT55345.1"/>
    </source>
</evidence>
<accession>A0A558D2V0</accession>
<protein>
    <recommendedName>
        <fullName evidence="15">C4-dicarboxylate transport sensor protein DctB</fullName>
        <ecNumber evidence="3">2.7.13.3</ecNumber>
    </recommendedName>
</protein>
<dbReference type="EC" id="2.7.13.3" evidence="3"/>
<evidence type="ECO:0000256" key="2">
    <source>
        <dbReference type="ARBA" id="ARBA00004429"/>
    </source>
</evidence>
<evidence type="ECO:0000256" key="10">
    <source>
        <dbReference type="ARBA" id="ARBA00022777"/>
    </source>
</evidence>
<feature type="coiled-coil region" evidence="16">
    <location>
        <begin position="342"/>
        <end position="384"/>
    </location>
</feature>
<organism evidence="19 20">
    <name type="scientific">Sedimenticola thiotaurini</name>
    <dbReference type="NCBI Taxonomy" id="1543721"/>
    <lineage>
        <taxon>Bacteria</taxon>
        <taxon>Pseudomonadati</taxon>
        <taxon>Pseudomonadota</taxon>
        <taxon>Gammaproteobacteria</taxon>
        <taxon>Chromatiales</taxon>
        <taxon>Sedimenticolaceae</taxon>
        <taxon>Sedimenticola</taxon>
    </lineage>
</organism>
<dbReference type="FunFam" id="3.30.450.20:FF:000127">
    <property type="entry name" value="C4-dicarboxylate transport sensor protein"/>
    <property type="match status" value="1"/>
</dbReference>
<comment type="caution">
    <text evidence="19">The sequence shown here is derived from an EMBL/GenBank/DDBJ whole genome shotgun (WGS) entry which is preliminary data.</text>
</comment>
<dbReference type="InterPro" id="IPR033479">
    <property type="entry name" value="dCache_1"/>
</dbReference>
<dbReference type="PROSITE" id="PS50109">
    <property type="entry name" value="HIS_KIN"/>
    <property type="match status" value="1"/>
</dbReference>
<dbReference type="SMART" id="SM00388">
    <property type="entry name" value="HisKA"/>
    <property type="match status" value="1"/>
</dbReference>
<evidence type="ECO:0000256" key="12">
    <source>
        <dbReference type="ARBA" id="ARBA00022989"/>
    </source>
</evidence>
<dbReference type="Gene3D" id="1.10.287.130">
    <property type="match status" value="1"/>
</dbReference>
<evidence type="ECO:0000256" key="17">
    <source>
        <dbReference type="SAM" id="Phobius"/>
    </source>
</evidence>
<evidence type="ECO:0000256" key="4">
    <source>
        <dbReference type="ARBA" id="ARBA00022475"/>
    </source>
</evidence>
<dbReference type="Pfam" id="PF02518">
    <property type="entry name" value="HATPase_c"/>
    <property type="match status" value="1"/>
</dbReference>
<dbReference type="InterPro" id="IPR017055">
    <property type="entry name" value="Sig_transdc_His_kinase_DctB"/>
</dbReference>
<feature type="domain" description="Histidine kinase" evidence="18">
    <location>
        <begin position="399"/>
        <end position="615"/>
    </location>
</feature>
<keyword evidence="5" id="KW-0997">Cell inner membrane</keyword>
<keyword evidence="12 17" id="KW-1133">Transmembrane helix</keyword>
<evidence type="ECO:0000256" key="9">
    <source>
        <dbReference type="ARBA" id="ARBA00022741"/>
    </source>
</evidence>
<dbReference type="CDD" id="cd12914">
    <property type="entry name" value="PDC1_DGC_like"/>
    <property type="match status" value="1"/>
</dbReference>
<evidence type="ECO:0000256" key="16">
    <source>
        <dbReference type="SAM" id="Coils"/>
    </source>
</evidence>
<dbReference type="InterPro" id="IPR029151">
    <property type="entry name" value="Sensor-like_sf"/>
</dbReference>
<dbReference type="SUPFAM" id="SSF55874">
    <property type="entry name" value="ATPase domain of HSP90 chaperone/DNA topoisomerase II/histidine kinase"/>
    <property type="match status" value="1"/>
</dbReference>
<keyword evidence="7" id="KW-0808">Transferase</keyword>
<dbReference type="GO" id="GO:0000155">
    <property type="term" value="F:phosphorelay sensor kinase activity"/>
    <property type="evidence" value="ECO:0007669"/>
    <property type="project" value="InterPro"/>
</dbReference>
<evidence type="ECO:0000256" key="13">
    <source>
        <dbReference type="ARBA" id="ARBA00023012"/>
    </source>
</evidence>
<evidence type="ECO:0000256" key="15">
    <source>
        <dbReference type="ARBA" id="ARBA00073143"/>
    </source>
</evidence>
<dbReference type="PANTHER" id="PTHR43065:SF46">
    <property type="entry name" value="C4-DICARBOXYLATE TRANSPORT SENSOR PROTEIN DCTB"/>
    <property type="match status" value="1"/>
</dbReference>
<reference evidence="19 20" key="1">
    <citation type="submission" date="2019-07" db="EMBL/GenBank/DDBJ databases">
        <title>The pathways for chlorine oxyanion respiration interact through the shared metabolite chlorate.</title>
        <authorList>
            <person name="Barnum T.P."/>
            <person name="Cheng Y."/>
            <person name="Hill K.A."/>
            <person name="Lucas L.N."/>
            <person name="Carlson H.K."/>
            <person name="Coates J.D."/>
        </authorList>
    </citation>
    <scope>NUCLEOTIDE SEQUENCE [LARGE SCALE GENOMIC DNA]</scope>
    <source>
        <strain evidence="19">BK-3</strain>
    </source>
</reference>
<dbReference type="InterPro" id="IPR036097">
    <property type="entry name" value="HisK_dim/P_sf"/>
</dbReference>